<feature type="transmembrane region" description="Helical" evidence="6">
    <location>
        <begin position="102"/>
        <end position="121"/>
    </location>
</feature>
<dbReference type="PANTHER" id="PTHR11654">
    <property type="entry name" value="OLIGOPEPTIDE TRANSPORTER-RELATED"/>
    <property type="match status" value="1"/>
</dbReference>
<evidence type="ECO:0000256" key="3">
    <source>
        <dbReference type="ARBA" id="ARBA00022692"/>
    </source>
</evidence>
<evidence type="ECO:0000313" key="8">
    <source>
        <dbReference type="Proteomes" id="UP000604046"/>
    </source>
</evidence>
<evidence type="ECO:0000256" key="5">
    <source>
        <dbReference type="ARBA" id="ARBA00023136"/>
    </source>
</evidence>
<dbReference type="Gene3D" id="1.20.1250.20">
    <property type="entry name" value="MFS general substrate transporter like domains"/>
    <property type="match status" value="1"/>
</dbReference>
<keyword evidence="4 6" id="KW-1133">Transmembrane helix</keyword>
<feature type="transmembrane region" description="Helical" evidence="6">
    <location>
        <begin position="205"/>
        <end position="228"/>
    </location>
</feature>
<feature type="transmembrane region" description="Helical" evidence="6">
    <location>
        <begin position="174"/>
        <end position="193"/>
    </location>
</feature>
<gene>
    <name evidence="7" type="primary">NPF8.4</name>
    <name evidence="7" type="ORF">SNAT2548_LOCUS17347</name>
</gene>
<protein>
    <submittedName>
        <fullName evidence="7">NPF8.4 protein</fullName>
    </submittedName>
</protein>
<feature type="transmembrane region" description="Helical" evidence="6">
    <location>
        <begin position="127"/>
        <end position="145"/>
    </location>
</feature>
<evidence type="ECO:0000256" key="6">
    <source>
        <dbReference type="SAM" id="Phobius"/>
    </source>
</evidence>
<sequence>MEESQVLNIKAGDALKDYGSVSPAGQQIASVPTVCIFILAVELCERLAFYTFTGTQEFFLEKTGYSLAQANALTTAMSTLCMAWAVLAGWVADVQLGRFRTIIIFGVIYSIGGLAATAAASPAWMSSGLYLLALLVLVPMGTAGIKSNISNFGADQYDMSDPEQVAAQEQFFQWFYMAINVGSAFAYGFLTTLGTNGGIGISKEYGYFAAYLLASACMAAAVLAFIAVRGRYRTSPLLQTSAMADVCQNLVHLVYCNLPLVAVLCGCSS</sequence>
<keyword evidence="8" id="KW-1185">Reference proteome</keyword>
<keyword evidence="3 6" id="KW-0812">Transmembrane</keyword>
<dbReference type="GO" id="GO:0016020">
    <property type="term" value="C:membrane"/>
    <property type="evidence" value="ECO:0007669"/>
    <property type="project" value="UniProtKB-SubCell"/>
</dbReference>
<dbReference type="InterPro" id="IPR036259">
    <property type="entry name" value="MFS_trans_sf"/>
</dbReference>
<evidence type="ECO:0000313" key="7">
    <source>
        <dbReference type="EMBL" id="CAE7331624.1"/>
    </source>
</evidence>
<dbReference type="SUPFAM" id="SSF103473">
    <property type="entry name" value="MFS general substrate transporter"/>
    <property type="match status" value="1"/>
</dbReference>
<dbReference type="Proteomes" id="UP000604046">
    <property type="component" value="Unassembled WGS sequence"/>
</dbReference>
<feature type="transmembrane region" description="Helical" evidence="6">
    <location>
        <begin position="70"/>
        <end position="90"/>
    </location>
</feature>
<organism evidence="7 8">
    <name type="scientific">Symbiodinium natans</name>
    <dbReference type="NCBI Taxonomy" id="878477"/>
    <lineage>
        <taxon>Eukaryota</taxon>
        <taxon>Sar</taxon>
        <taxon>Alveolata</taxon>
        <taxon>Dinophyceae</taxon>
        <taxon>Suessiales</taxon>
        <taxon>Symbiodiniaceae</taxon>
        <taxon>Symbiodinium</taxon>
    </lineage>
</organism>
<accession>A0A812PE28</accession>
<proteinExistence type="inferred from homology"/>
<name>A0A812PE28_9DINO</name>
<comment type="subcellular location">
    <subcellularLocation>
        <location evidence="1">Membrane</location>
        <topology evidence="1">Multi-pass membrane protein</topology>
    </subcellularLocation>
</comment>
<dbReference type="GO" id="GO:0022857">
    <property type="term" value="F:transmembrane transporter activity"/>
    <property type="evidence" value="ECO:0007669"/>
    <property type="project" value="InterPro"/>
</dbReference>
<dbReference type="AlphaFoldDB" id="A0A812PE28"/>
<dbReference type="Pfam" id="PF00854">
    <property type="entry name" value="PTR2"/>
    <property type="match status" value="1"/>
</dbReference>
<evidence type="ECO:0000256" key="1">
    <source>
        <dbReference type="ARBA" id="ARBA00004141"/>
    </source>
</evidence>
<reference evidence="7" key="1">
    <citation type="submission" date="2021-02" db="EMBL/GenBank/DDBJ databases">
        <authorList>
            <person name="Dougan E. K."/>
            <person name="Rhodes N."/>
            <person name="Thang M."/>
            <person name="Chan C."/>
        </authorList>
    </citation>
    <scope>NUCLEOTIDE SEQUENCE</scope>
</reference>
<evidence type="ECO:0000256" key="2">
    <source>
        <dbReference type="ARBA" id="ARBA00005982"/>
    </source>
</evidence>
<dbReference type="InterPro" id="IPR000109">
    <property type="entry name" value="POT_fam"/>
</dbReference>
<dbReference type="EMBL" id="CAJNDS010002108">
    <property type="protein sequence ID" value="CAE7331624.1"/>
    <property type="molecule type" value="Genomic_DNA"/>
</dbReference>
<comment type="caution">
    <text evidence="7">The sequence shown here is derived from an EMBL/GenBank/DDBJ whole genome shotgun (WGS) entry which is preliminary data.</text>
</comment>
<evidence type="ECO:0000256" key="4">
    <source>
        <dbReference type="ARBA" id="ARBA00022989"/>
    </source>
</evidence>
<keyword evidence="5 6" id="KW-0472">Membrane</keyword>
<comment type="similarity">
    <text evidence="2">Belongs to the major facilitator superfamily. Proton-dependent oligopeptide transporter (POT/PTR) (TC 2.A.17) family.</text>
</comment>
<dbReference type="OrthoDB" id="415563at2759"/>